<protein>
    <submittedName>
        <fullName evidence="6">TolC family protein</fullName>
    </submittedName>
</protein>
<dbReference type="GO" id="GO:0015288">
    <property type="term" value="F:porin activity"/>
    <property type="evidence" value="ECO:0007669"/>
    <property type="project" value="TreeGrafter"/>
</dbReference>
<gene>
    <name evidence="6" type="ORF">EGT74_16300</name>
</gene>
<comment type="subcellular location">
    <subcellularLocation>
        <location evidence="1">Cell outer membrane</location>
    </subcellularLocation>
</comment>
<evidence type="ECO:0000256" key="4">
    <source>
        <dbReference type="ARBA" id="ARBA00023136"/>
    </source>
</evidence>
<dbReference type="Gene3D" id="1.20.1600.10">
    <property type="entry name" value="Outer membrane efflux proteins (OEP)"/>
    <property type="match status" value="1"/>
</dbReference>
<dbReference type="PANTHER" id="PTHR30026:SF5">
    <property type="entry name" value="ABC-TYPE EFFLUX SYSTEM SECRETIN COMPONENT"/>
    <property type="match status" value="1"/>
</dbReference>
<dbReference type="Proteomes" id="UP000278351">
    <property type="component" value="Unassembled WGS sequence"/>
</dbReference>
<dbReference type="AlphaFoldDB" id="A0A3N4PU92"/>
<name>A0A3N4PU92_9BACT</name>
<sequence>MVTAQQRELTLEECFRLARQQNIAVEQARRSLDARQQHLKAEEATYFPKIDLLAGYNYLGQPLEINLQQVKDGIVEGSSQQAVSSANTVYKEITGNNLPQPVQDGIYNTSKNIIGTVYPNYNPPLSKQSYFTAALGLRQPIYLGGKLATARNIASAEYQSGIVNVELVEKQTDFALAAAYIRILYYNAVLQSQGRIVTAMERNERYAASLVSNEIIPPYQRNWATVALTYARSRQQNMALEKENALVELKRLLQLPQDTVLTITDTLRYRSLPNTATPVEFWKGNPAWKAVDSKTALAETTVKATRSLNLPNIFGIATLNLYQRDLPVITPPWMVGVEMQWTLFSGFSNQKRVRASKLLVEEVKLASDNTRSLLEAGATVVRNKVTVLERDLQSLAQARDQATLTTAQVQERLANQLSSVKDVNESLLLEEEIGKAYYAALFGYMLAAAEYYNILGTPRQITTLLQ</sequence>
<keyword evidence="2" id="KW-1134">Transmembrane beta strand</keyword>
<dbReference type="GO" id="GO:1990281">
    <property type="term" value="C:efflux pump complex"/>
    <property type="evidence" value="ECO:0007669"/>
    <property type="project" value="TreeGrafter"/>
</dbReference>
<dbReference type="PANTHER" id="PTHR30026">
    <property type="entry name" value="OUTER MEMBRANE PROTEIN TOLC"/>
    <property type="match status" value="1"/>
</dbReference>
<keyword evidence="5" id="KW-0998">Cell outer membrane</keyword>
<dbReference type="GO" id="GO:0009279">
    <property type="term" value="C:cell outer membrane"/>
    <property type="evidence" value="ECO:0007669"/>
    <property type="project" value="UniProtKB-SubCell"/>
</dbReference>
<keyword evidence="7" id="KW-1185">Reference proteome</keyword>
<organism evidence="6 7">
    <name type="scientific">Chitinophaga lutea</name>
    <dbReference type="NCBI Taxonomy" id="2488634"/>
    <lineage>
        <taxon>Bacteria</taxon>
        <taxon>Pseudomonadati</taxon>
        <taxon>Bacteroidota</taxon>
        <taxon>Chitinophagia</taxon>
        <taxon>Chitinophagales</taxon>
        <taxon>Chitinophagaceae</taxon>
        <taxon>Chitinophaga</taxon>
    </lineage>
</organism>
<comment type="caution">
    <text evidence="6">The sequence shown here is derived from an EMBL/GenBank/DDBJ whole genome shotgun (WGS) entry which is preliminary data.</text>
</comment>
<dbReference type="EMBL" id="RPDH01000002">
    <property type="protein sequence ID" value="RPE08601.1"/>
    <property type="molecule type" value="Genomic_DNA"/>
</dbReference>
<evidence type="ECO:0000313" key="7">
    <source>
        <dbReference type="Proteomes" id="UP000278351"/>
    </source>
</evidence>
<dbReference type="GO" id="GO:0015562">
    <property type="term" value="F:efflux transmembrane transporter activity"/>
    <property type="evidence" value="ECO:0007669"/>
    <property type="project" value="InterPro"/>
</dbReference>
<keyword evidence="3" id="KW-0812">Transmembrane</keyword>
<evidence type="ECO:0000256" key="5">
    <source>
        <dbReference type="ARBA" id="ARBA00023237"/>
    </source>
</evidence>
<accession>A0A3N4PU92</accession>
<evidence type="ECO:0000256" key="1">
    <source>
        <dbReference type="ARBA" id="ARBA00004442"/>
    </source>
</evidence>
<reference evidence="6 7" key="1">
    <citation type="submission" date="2018-11" db="EMBL/GenBank/DDBJ databases">
        <title>Chitinophaga lutea sp.nov., isolate from arsenic contaminated soil.</title>
        <authorList>
            <person name="Zong Y."/>
        </authorList>
    </citation>
    <scope>NUCLEOTIDE SEQUENCE [LARGE SCALE GENOMIC DNA]</scope>
    <source>
        <strain evidence="6 7">ZY74</strain>
    </source>
</reference>
<keyword evidence="4" id="KW-0472">Membrane</keyword>
<evidence type="ECO:0000313" key="6">
    <source>
        <dbReference type="EMBL" id="RPE08601.1"/>
    </source>
</evidence>
<evidence type="ECO:0000256" key="2">
    <source>
        <dbReference type="ARBA" id="ARBA00022452"/>
    </source>
</evidence>
<dbReference type="OrthoDB" id="1674454at2"/>
<dbReference type="SUPFAM" id="SSF56954">
    <property type="entry name" value="Outer membrane efflux proteins (OEP)"/>
    <property type="match status" value="1"/>
</dbReference>
<proteinExistence type="predicted"/>
<evidence type="ECO:0000256" key="3">
    <source>
        <dbReference type="ARBA" id="ARBA00022692"/>
    </source>
</evidence>
<dbReference type="InterPro" id="IPR051906">
    <property type="entry name" value="TolC-like"/>
</dbReference>